<evidence type="ECO:0008006" key="5">
    <source>
        <dbReference type="Google" id="ProtNLM"/>
    </source>
</evidence>
<evidence type="ECO:0000313" key="4">
    <source>
        <dbReference type="Proteomes" id="UP000577707"/>
    </source>
</evidence>
<dbReference type="EMBL" id="JACHXG010000003">
    <property type="protein sequence ID" value="MBB3088508.1"/>
    <property type="molecule type" value="Genomic_DNA"/>
</dbReference>
<sequence>MTSSSTRPGRSSGRRVATALTAAALAGTVALAGCGGEPDKPAASPSPSAPPPATVKSAAKLIHVQGRFPKSRHQAVATNVAAVVDRWLQAAYVGGDFPRATATFTATSFPGFSKGSIAQAGKQMSLMSSATIAPHIDGVEVVSSDVHVDLLANNNYPVGAVARVRLVYDTTGEREARQTVRGSLDLVPTKSSWAVFGFNITREEKPALDPSSAPSTSPSPSSSSKSGDKS</sequence>
<comment type="caution">
    <text evidence="3">The sequence shown here is derived from an EMBL/GenBank/DDBJ whole genome shotgun (WGS) entry which is preliminary data.</text>
</comment>
<feature type="compositionally biased region" description="Low complexity" evidence="1">
    <location>
        <begin position="210"/>
        <end position="230"/>
    </location>
</feature>
<proteinExistence type="predicted"/>
<protein>
    <recommendedName>
        <fullName evidence="5">Lipoprotein</fullName>
    </recommendedName>
</protein>
<organism evidence="3 4">
    <name type="scientific">Nocardioides albus</name>
    <dbReference type="NCBI Taxonomy" id="1841"/>
    <lineage>
        <taxon>Bacteria</taxon>
        <taxon>Bacillati</taxon>
        <taxon>Actinomycetota</taxon>
        <taxon>Actinomycetes</taxon>
        <taxon>Propionibacteriales</taxon>
        <taxon>Nocardioidaceae</taxon>
        <taxon>Nocardioides</taxon>
    </lineage>
</organism>
<evidence type="ECO:0000313" key="3">
    <source>
        <dbReference type="EMBL" id="MBB3088508.1"/>
    </source>
</evidence>
<keyword evidence="2" id="KW-0732">Signal</keyword>
<evidence type="ECO:0000256" key="2">
    <source>
        <dbReference type="SAM" id="SignalP"/>
    </source>
</evidence>
<reference evidence="3 4" key="1">
    <citation type="submission" date="2020-08" db="EMBL/GenBank/DDBJ databases">
        <title>Genomic Encyclopedia of Type Strains, Phase III (KMG-III): the genomes of soil and plant-associated and newly described type strains.</title>
        <authorList>
            <person name="Whitman W."/>
        </authorList>
    </citation>
    <scope>NUCLEOTIDE SEQUENCE [LARGE SCALE GENOMIC DNA]</scope>
    <source>
        <strain evidence="3 4">CECT 3302</strain>
    </source>
</reference>
<feature type="region of interest" description="Disordered" evidence="1">
    <location>
        <begin position="205"/>
        <end position="230"/>
    </location>
</feature>
<dbReference type="RefSeq" id="WP_183543685.1">
    <property type="nucleotide sequence ID" value="NZ_BMQT01000003.1"/>
</dbReference>
<gene>
    <name evidence="3" type="ORF">FHS12_001449</name>
</gene>
<name>A0A7W5F7V1_9ACTN</name>
<accession>A0A7W5F7V1</accession>
<dbReference type="Proteomes" id="UP000577707">
    <property type="component" value="Unassembled WGS sequence"/>
</dbReference>
<feature type="signal peptide" evidence="2">
    <location>
        <begin position="1"/>
        <end position="32"/>
    </location>
</feature>
<feature type="chain" id="PRO_5030760679" description="Lipoprotein" evidence="2">
    <location>
        <begin position="33"/>
        <end position="230"/>
    </location>
</feature>
<dbReference type="AlphaFoldDB" id="A0A7W5F7V1"/>
<keyword evidence="4" id="KW-1185">Reference proteome</keyword>
<dbReference type="PROSITE" id="PS51257">
    <property type="entry name" value="PROKAR_LIPOPROTEIN"/>
    <property type="match status" value="1"/>
</dbReference>
<feature type="region of interest" description="Disordered" evidence="1">
    <location>
        <begin position="34"/>
        <end position="54"/>
    </location>
</feature>
<evidence type="ECO:0000256" key="1">
    <source>
        <dbReference type="SAM" id="MobiDB-lite"/>
    </source>
</evidence>